<organism evidence="3 4">
    <name type="scientific">Polarella glacialis</name>
    <name type="common">Dinoflagellate</name>
    <dbReference type="NCBI Taxonomy" id="89957"/>
    <lineage>
        <taxon>Eukaryota</taxon>
        <taxon>Sar</taxon>
        <taxon>Alveolata</taxon>
        <taxon>Dinophyceae</taxon>
        <taxon>Suessiales</taxon>
        <taxon>Suessiaceae</taxon>
        <taxon>Polarella</taxon>
    </lineage>
</organism>
<dbReference type="Pfam" id="PF00313">
    <property type="entry name" value="CSD"/>
    <property type="match status" value="1"/>
</dbReference>
<feature type="compositionally biased region" description="Basic and acidic residues" evidence="1">
    <location>
        <begin position="416"/>
        <end position="427"/>
    </location>
</feature>
<feature type="compositionally biased region" description="Pro residues" evidence="1">
    <location>
        <begin position="589"/>
        <end position="604"/>
    </location>
</feature>
<accession>A0A813H3M1</accession>
<reference evidence="3" key="1">
    <citation type="submission" date="2021-02" db="EMBL/GenBank/DDBJ databases">
        <authorList>
            <person name="Dougan E. K."/>
            <person name="Rhodes N."/>
            <person name="Thang M."/>
            <person name="Chan C."/>
        </authorList>
    </citation>
    <scope>NUCLEOTIDE SEQUENCE</scope>
</reference>
<dbReference type="Proteomes" id="UP000654075">
    <property type="component" value="Unassembled WGS sequence"/>
</dbReference>
<evidence type="ECO:0000313" key="4">
    <source>
        <dbReference type="Proteomes" id="UP000654075"/>
    </source>
</evidence>
<protein>
    <recommendedName>
        <fullName evidence="2">CSD domain-containing protein</fullName>
    </recommendedName>
</protein>
<feature type="region of interest" description="Disordered" evidence="1">
    <location>
        <begin position="395"/>
        <end position="433"/>
    </location>
</feature>
<dbReference type="PANTHER" id="PTHR46565">
    <property type="entry name" value="COLD SHOCK DOMAIN PROTEIN 2"/>
    <property type="match status" value="1"/>
</dbReference>
<feature type="compositionally biased region" description="Polar residues" evidence="1">
    <location>
        <begin position="301"/>
        <end position="314"/>
    </location>
</feature>
<dbReference type="PROSITE" id="PS51857">
    <property type="entry name" value="CSD_2"/>
    <property type="match status" value="1"/>
</dbReference>
<name>A0A813H3M1_POLGL</name>
<sequence>MSGPLLVGTLRSWRDAWGFAVCPQAFSGDLFAHKQNFVGPVPEGDLTGASIQFVRAMDSKGRPHATQITLIGSGGGRAPLPAPALSQRNGHVHRVSALPPLPPIPPVRQVPMRHSEAPPAPSGSTRASADKLGSLVGTKLRGEIRNWKNEWGFITCSKFDGDLFVHKRALQFDGEPEGGKQVSFTVAIDQRGRATAAEVTEPSPAPEDFVGQEVELTGQIRSWKKDWGFIIAPDHFDGDLFCHQAELHLEGDLKSSQELDRLVVNRDVHFQVVLDRRGRATAREVVFLDPLTEEFFGEAESLTSAPPANHQDSQPFEEGSGEAFFGTIRSWRDPWGFIVSPDNFEGDLFCHSGNFLEPPIAGQDLTGCEVQFSRAEDAKGRLRASQVTILRAKTHAPVPRRDAPREGRNTMPPVAEAERFPPRRDSELPSSGGEVLQGQIRSWKEDWGFIVAPEHFDGDLFVHKGSLQDAEALTSGVFVDFEVGTDTKGRRTAFNVRVASEPQDWAGTGTRLQGQIRSWKHPWGFLVSPGSFVGDLFYHMGQLTLPLSPEMIQPGFQVSFVIEEDKVKGRATAKDIHLAAPAPAKRGLPGPPPPPPGPSKRPRL</sequence>
<dbReference type="PANTHER" id="PTHR46565:SF20">
    <property type="entry name" value="COLD SHOCK DOMAIN-CONTAINING PROTEIN 4"/>
    <property type="match status" value="1"/>
</dbReference>
<proteinExistence type="predicted"/>
<dbReference type="Gene3D" id="2.40.50.140">
    <property type="entry name" value="Nucleic acid-binding proteins"/>
    <property type="match status" value="4"/>
</dbReference>
<dbReference type="SUPFAM" id="SSF50249">
    <property type="entry name" value="Nucleic acid-binding proteins"/>
    <property type="match status" value="4"/>
</dbReference>
<dbReference type="CDD" id="cd04458">
    <property type="entry name" value="CSP_CDS"/>
    <property type="match status" value="1"/>
</dbReference>
<dbReference type="AlphaFoldDB" id="A0A813H3M1"/>
<feature type="region of interest" description="Disordered" evidence="1">
    <location>
        <begin position="579"/>
        <end position="604"/>
    </location>
</feature>
<gene>
    <name evidence="3" type="ORF">PGLA1383_LOCUS48223</name>
</gene>
<feature type="domain" description="CSD" evidence="2">
    <location>
        <begin position="139"/>
        <end position="201"/>
    </location>
</feature>
<evidence type="ECO:0000313" key="3">
    <source>
        <dbReference type="EMBL" id="CAE8632241.1"/>
    </source>
</evidence>
<dbReference type="InterPro" id="IPR012340">
    <property type="entry name" value="NA-bd_OB-fold"/>
</dbReference>
<evidence type="ECO:0000259" key="2">
    <source>
        <dbReference type="PROSITE" id="PS51857"/>
    </source>
</evidence>
<dbReference type="GO" id="GO:0003676">
    <property type="term" value="F:nucleic acid binding"/>
    <property type="evidence" value="ECO:0007669"/>
    <property type="project" value="InterPro"/>
</dbReference>
<dbReference type="InterPro" id="IPR002059">
    <property type="entry name" value="CSP_DNA-bd"/>
</dbReference>
<feature type="compositionally biased region" description="Low complexity" evidence="1">
    <location>
        <begin position="579"/>
        <end position="588"/>
    </location>
</feature>
<comment type="caution">
    <text evidence="3">The sequence shown here is derived from an EMBL/GenBank/DDBJ whole genome shotgun (WGS) entry which is preliminary data.</text>
</comment>
<feature type="region of interest" description="Disordered" evidence="1">
    <location>
        <begin position="299"/>
        <end position="319"/>
    </location>
</feature>
<evidence type="ECO:0000256" key="1">
    <source>
        <dbReference type="SAM" id="MobiDB-lite"/>
    </source>
</evidence>
<feature type="compositionally biased region" description="Basic and acidic residues" evidence="1">
    <location>
        <begin position="399"/>
        <end position="408"/>
    </location>
</feature>
<keyword evidence="4" id="KW-1185">Reference proteome</keyword>
<dbReference type="EMBL" id="CAJNNV010030348">
    <property type="protein sequence ID" value="CAE8632241.1"/>
    <property type="molecule type" value="Genomic_DNA"/>
</dbReference>